<dbReference type="GO" id="GO:0005886">
    <property type="term" value="C:plasma membrane"/>
    <property type="evidence" value="ECO:0007669"/>
    <property type="project" value="UniProtKB-SubCell"/>
</dbReference>
<evidence type="ECO:0000256" key="6">
    <source>
        <dbReference type="ARBA" id="ARBA00022989"/>
    </source>
</evidence>
<comment type="caution">
    <text evidence="11">The sequence shown here is derived from an EMBL/GenBank/DDBJ whole genome shotgun (WGS) entry which is preliminary data.</text>
</comment>
<evidence type="ECO:0000256" key="1">
    <source>
        <dbReference type="ARBA" id="ARBA00004429"/>
    </source>
</evidence>
<feature type="transmembrane region" description="Helical" evidence="9">
    <location>
        <begin position="70"/>
        <end position="88"/>
    </location>
</feature>
<comment type="function">
    <text evidence="9">Part of the tripartite ATP-independent periplasmic (TRAP) transport system.</text>
</comment>
<proteinExistence type="inferred from homology"/>
<dbReference type="AlphaFoldDB" id="A0A3M2RC18"/>
<dbReference type="PANTHER" id="PTHR35011">
    <property type="entry name" value="2,3-DIKETO-L-GULONATE TRAP TRANSPORTER SMALL PERMEASE PROTEIN YIAM"/>
    <property type="match status" value="1"/>
</dbReference>
<dbReference type="Pfam" id="PF04290">
    <property type="entry name" value="DctQ"/>
    <property type="match status" value="1"/>
</dbReference>
<evidence type="ECO:0000259" key="10">
    <source>
        <dbReference type="Pfam" id="PF04290"/>
    </source>
</evidence>
<dbReference type="EMBL" id="QMDL01000003">
    <property type="protein sequence ID" value="RMJ02684.1"/>
    <property type="molecule type" value="Genomic_DNA"/>
</dbReference>
<feature type="transmembrane region" description="Helical" evidence="9">
    <location>
        <begin position="109"/>
        <end position="130"/>
    </location>
</feature>
<evidence type="ECO:0000256" key="9">
    <source>
        <dbReference type="RuleBase" id="RU369079"/>
    </source>
</evidence>
<keyword evidence="7 9" id="KW-0472">Membrane</keyword>
<evidence type="ECO:0000256" key="7">
    <source>
        <dbReference type="ARBA" id="ARBA00023136"/>
    </source>
</evidence>
<keyword evidence="2 9" id="KW-0813">Transport</keyword>
<evidence type="ECO:0000256" key="3">
    <source>
        <dbReference type="ARBA" id="ARBA00022475"/>
    </source>
</evidence>
<reference evidence="11 12" key="1">
    <citation type="submission" date="2018-08" db="EMBL/GenBank/DDBJ databases">
        <title>Whole Genome Sequence of the Moderate Halophilic Marine Bacterium Marinobacter litoralis Sw-45.</title>
        <authorList>
            <person name="Musa H."/>
        </authorList>
    </citation>
    <scope>NUCLEOTIDE SEQUENCE [LARGE SCALE GENOMIC DNA]</scope>
    <source>
        <strain evidence="11 12">Sw-45</strain>
    </source>
</reference>
<dbReference type="OrthoDB" id="5465095at2"/>
<name>A0A3M2RC18_9GAMM</name>
<evidence type="ECO:0000256" key="4">
    <source>
        <dbReference type="ARBA" id="ARBA00022519"/>
    </source>
</evidence>
<comment type="subunit">
    <text evidence="9">The complex comprises the extracytoplasmic solute receptor protein and the two transmembrane proteins.</text>
</comment>
<evidence type="ECO:0000313" key="11">
    <source>
        <dbReference type="EMBL" id="RMJ02684.1"/>
    </source>
</evidence>
<comment type="subcellular location">
    <subcellularLocation>
        <location evidence="1 9">Cell inner membrane</location>
        <topology evidence="1 9">Multi-pass membrane protein</topology>
    </subcellularLocation>
</comment>
<keyword evidence="4 9" id="KW-0997">Cell inner membrane</keyword>
<dbReference type="Proteomes" id="UP000265903">
    <property type="component" value="Unassembled WGS sequence"/>
</dbReference>
<organism evidence="11 12">
    <name type="scientific">Marinobacter litoralis</name>
    <dbReference type="NCBI Taxonomy" id="187981"/>
    <lineage>
        <taxon>Bacteria</taxon>
        <taxon>Pseudomonadati</taxon>
        <taxon>Pseudomonadota</taxon>
        <taxon>Gammaproteobacteria</taxon>
        <taxon>Pseudomonadales</taxon>
        <taxon>Marinobacteraceae</taxon>
        <taxon>Marinobacter</taxon>
    </lineage>
</organism>
<feature type="transmembrane region" description="Helical" evidence="9">
    <location>
        <begin position="36"/>
        <end position="58"/>
    </location>
</feature>
<evidence type="ECO:0000256" key="8">
    <source>
        <dbReference type="ARBA" id="ARBA00038436"/>
    </source>
</evidence>
<dbReference type="RefSeq" id="WP_114334921.1">
    <property type="nucleotide sequence ID" value="NZ_QMDL01000003.1"/>
</dbReference>
<sequence length="198" mass="21881">MSEHPQEAVEDDTGTYESGLPGILGTIDEWIAKTEAVMLAAGVILMAINTCINVIGRFVFGEGLFFSGEINRILIILITFAGIGYAARHGRHIRMSAVYDAFPASGRKVLMIIIALFTSVVMFFLCYYSYGYIETLYSRGRILPALGLPIWWIYVWAPIGFAVTGIQYFLTAIKNFTSKDVYLSTGVVDGYADTESEV</sequence>
<dbReference type="GO" id="GO:0022857">
    <property type="term" value="F:transmembrane transporter activity"/>
    <property type="evidence" value="ECO:0007669"/>
    <property type="project" value="UniProtKB-UniRule"/>
</dbReference>
<keyword evidence="6 9" id="KW-1133">Transmembrane helix</keyword>
<protein>
    <recommendedName>
        <fullName evidence="9">TRAP transporter small permease protein</fullName>
    </recommendedName>
</protein>
<keyword evidence="5 9" id="KW-0812">Transmembrane</keyword>
<feature type="domain" description="Tripartite ATP-independent periplasmic transporters DctQ component" evidence="10">
    <location>
        <begin position="46"/>
        <end position="176"/>
    </location>
</feature>
<dbReference type="InterPro" id="IPR055348">
    <property type="entry name" value="DctQ"/>
</dbReference>
<gene>
    <name evidence="11" type="ORF">DOQ08_02148</name>
</gene>
<feature type="transmembrane region" description="Helical" evidence="9">
    <location>
        <begin position="150"/>
        <end position="170"/>
    </location>
</feature>
<dbReference type="InterPro" id="IPR007387">
    <property type="entry name" value="TRAP_DctQ"/>
</dbReference>
<evidence type="ECO:0000313" key="12">
    <source>
        <dbReference type="Proteomes" id="UP000265903"/>
    </source>
</evidence>
<evidence type="ECO:0000256" key="2">
    <source>
        <dbReference type="ARBA" id="ARBA00022448"/>
    </source>
</evidence>
<evidence type="ECO:0000256" key="5">
    <source>
        <dbReference type="ARBA" id="ARBA00022692"/>
    </source>
</evidence>
<keyword evidence="3" id="KW-1003">Cell membrane</keyword>
<comment type="similarity">
    <text evidence="8 9">Belongs to the TRAP transporter small permease family.</text>
</comment>
<keyword evidence="12" id="KW-1185">Reference proteome</keyword>
<accession>A0A3M2RC18</accession>